<feature type="region of interest" description="Disordered" evidence="1">
    <location>
        <begin position="557"/>
        <end position="614"/>
    </location>
</feature>
<comment type="caution">
    <text evidence="2">The sequence shown here is derived from an EMBL/GenBank/DDBJ whole genome shotgun (WGS) entry which is preliminary data.</text>
</comment>
<dbReference type="RefSeq" id="WP_176280543.1">
    <property type="nucleotide sequence ID" value="NZ_JABWMH010000004.1"/>
</dbReference>
<proteinExistence type="predicted"/>
<dbReference type="CDD" id="cd09176">
    <property type="entry name" value="PLDc_unchar6"/>
    <property type="match status" value="1"/>
</dbReference>
<dbReference type="CDD" id="cd09117">
    <property type="entry name" value="PLDc_Bfil_DEXD_like"/>
    <property type="match status" value="1"/>
</dbReference>
<name>A0ABX2N5X7_9SPHN</name>
<dbReference type="EMBL" id="JABWMH010000004">
    <property type="protein sequence ID" value="NVD29120.1"/>
    <property type="molecule type" value="Genomic_DNA"/>
</dbReference>
<organism evidence="2 3">
    <name type="scientific">Parasphingorhabdus flavimaris</name>
    <dbReference type="NCBI Taxonomy" id="266812"/>
    <lineage>
        <taxon>Bacteria</taxon>
        <taxon>Pseudomonadati</taxon>
        <taxon>Pseudomonadota</taxon>
        <taxon>Alphaproteobacteria</taxon>
        <taxon>Sphingomonadales</taxon>
        <taxon>Sphingomonadaceae</taxon>
        <taxon>Parasphingorhabdus</taxon>
    </lineage>
</organism>
<sequence>MKYYDVFGEPGYHSVFLTTFSFTAQAFEDIPFSKLRGAGCRNVSVLTDQSMLNLSIEQFGTPRFAGSLYHLAKVSVPGAFHPKITLLLGENKGRLLIGSANLTALGIAGNKELITDLVYTPEEPSFLEIFRQAFEYIASYTPPGDPWLPIARERALKLSPWLFDDGAGSQASPPADVSLIINRPTETILEQVATSIGDDEIQRLIVMSPYWDQKLEGLRQIREVLGMPPTDVLLERSRGEFPKHNFKSEAGIELFDVEEEGRSRFNHAKLIVAFGRDWDHVISGSMNCTIPALLGNAVSKGNAEAGLYKRVVAGTALARLGLEDYRQAPLDSSSLAEPVSSTVQIKVKAPVEPGTFQLRGSRVSWTPPQDLGETPICVSTFNSSGESPWDDIAVQTIGETSWFVDLALDRPRSARLQLADGSFSAAAAIIDVDVLAPSTLPSTAGKKAKIADRLLGATDEDLALVGFLAELETIELDEIGSSNAKFNKGHESQEKDAEARPHVTLTYEDFVKARERVEAAKEKGATLVVGRGNRAADLVSSCLNRLIGLVSRDLSEEEGAELQRVTSQDPTHKEPSVPPGQDPKTDGSADSQTDDATRAKAQSRDYSEKIVKAV</sequence>
<dbReference type="InterPro" id="IPR059166">
    <property type="entry name" value="PLD-like_cat"/>
</dbReference>
<evidence type="ECO:0000313" key="2">
    <source>
        <dbReference type="EMBL" id="NVD29120.1"/>
    </source>
</evidence>
<keyword evidence="3" id="KW-1185">Reference proteome</keyword>
<evidence type="ECO:0008006" key="4">
    <source>
        <dbReference type="Google" id="ProtNLM"/>
    </source>
</evidence>
<protein>
    <recommendedName>
        <fullName evidence="4">Phospholipase D-like domain-containing protein</fullName>
    </recommendedName>
</protein>
<dbReference type="Gene3D" id="3.30.870.10">
    <property type="entry name" value="Endonuclease Chain A"/>
    <property type="match status" value="1"/>
</dbReference>
<feature type="compositionally biased region" description="Basic and acidic residues" evidence="1">
    <location>
        <begin position="595"/>
        <end position="614"/>
    </location>
</feature>
<reference evidence="2 3" key="1">
    <citation type="submission" date="2020-06" db="EMBL/GenBank/DDBJ databases">
        <authorList>
            <person name="Kim S.-J."/>
            <person name="Park S.-J."/>
        </authorList>
    </citation>
    <scope>NUCLEOTIDE SEQUENCE [LARGE SCALE GENOMIC DNA]</scope>
    <source>
        <strain evidence="2 3">SW-151</strain>
    </source>
</reference>
<accession>A0ABX2N5X7</accession>
<evidence type="ECO:0000256" key="1">
    <source>
        <dbReference type="SAM" id="MobiDB-lite"/>
    </source>
</evidence>
<dbReference type="Proteomes" id="UP000652427">
    <property type="component" value="Unassembled WGS sequence"/>
</dbReference>
<gene>
    <name evidence="2" type="ORF">HUO14_14570</name>
</gene>
<evidence type="ECO:0000313" key="3">
    <source>
        <dbReference type="Proteomes" id="UP000652427"/>
    </source>
</evidence>